<name>A0A4C1ZFH6_EUMVA</name>
<accession>A0A4C1ZFH6</accession>
<proteinExistence type="predicted"/>
<sequence length="112" mass="12681">MTIFKEEYSLDQFIKVKSGTFEPEESLLDRDDTAYAWARSPPVRHLTLQRAGALPECLFKQRALSQILDERTSHSRHKQAGIVSAASAFITPEIASTPPYLIKRGFSIEMLQ</sequence>
<organism evidence="1 2">
    <name type="scientific">Eumeta variegata</name>
    <name type="common">Bagworm moth</name>
    <name type="synonym">Eumeta japonica</name>
    <dbReference type="NCBI Taxonomy" id="151549"/>
    <lineage>
        <taxon>Eukaryota</taxon>
        <taxon>Metazoa</taxon>
        <taxon>Ecdysozoa</taxon>
        <taxon>Arthropoda</taxon>
        <taxon>Hexapoda</taxon>
        <taxon>Insecta</taxon>
        <taxon>Pterygota</taxon>
        <taxon>Neoptera</taxon>
        <taxon>Endopterygota</taxon>
        <taxon>Lepidoptera</taxon>
        <taxon>Glossata</taxon>
        <taxon>Ditrysia</taxon>
        <taxon>Tineoidea</taxon>
        <taxon>Psychidae</taxon>
        <taxon>Oiketicinae</taxon>
        <taxon>Eumeta</taxon>
    </lineage>
</organism>
<reference evidence="1 2" key="1">
    <citation type="journal article" date="2019" name="Commun. Biol.">
        <title>The bagworm genome reveals a unique fibroin gene that provides high tensile strength.</title>
        <authorList>
            <person name="Kono N."/>
            <person name="Nakamura H."/>
            <person name="Ohtoshi R."/>
            <person name="Tomita M."/>
            <person name="Numata K."/>
            <person name="Arakawa K."/>
        </authorList>
    </citation>
    <scope>NUCLEOTIDE SEQUENCE [LARGE SCALE GENOMIC DNA]</scope>
</reference>
<comment type="caution">
    <text evidence="1">The sequence shown here is derived from an EMBL/GenBank/DDBJ whole genome shotgun (WGS) entry which is preliminary data.</text>
</comment>
<evidence type="ECO:0000313" key="1">
    <source>
        <dbReference type="EMBL" id="GBP87286.1"/>
    </source>
</evidence>
<protein>
    <submittedName>
        <fullName evidence="1">Uncharacterized protein</fullName>
    </submittedName>
</protein>
<gene>
    <name evidence="1" type="ORF">EVAR_64195_1</name>
</gene>
<dbReference type="Proteomes" id="UP000299102">
    <property type="component" value="Unassembled WGS sequence"/>
</dbReference>
<dbReference type="AlphaFoldDB" id="A0A4C1ZFH6"/>
<dbReference type="EMBL" id="BGZK01001849">
    <property type="protein sequence ID" value="GBP87286.1"/>
    <property type="molecule type" value="Genomic_DNA"/>
</dbReference>
<keyword evidence="2" id="KW-1185">Reference proteome</keyword>
<evidence type="ECO:0000313" key="2">
    <source>
        <dbReference type="Proteomes" id="UP000299102"/>
    </source>
</evidence>